<gene>
    <name evidence="11" type="ORF">KZJ38_29715</name>
</gene>
<evidence type="ECO:0000259" key="10">
    <source>
        <dbReference type="SMART" id="SM01060"/>
    </source>
</evidence>
<dbReference type="EMBL" id="CP080096">
    <property type="protein sequence ID" value="QYD71226.1"/>
    <property type="molecule type" value="Genomic_DNA"/>
</dbReference>
<dbReference type="PANTHER" id="PTHR11465">
    <property type="entry name" value="CATALASE"/>
    <property type="match status" value="1"/>
</dbReference>
<comment type="function">
    <text evidence="1">Decomposes hydrogen peroxide into water and oxygen; serves to protect cells from the toxic effects of hydrogen peroxide.</text>
</comment>
<keyword evidence="9" id="KW-0472">Membrane</keyword>
<dbReference type="PIRSF" id="PIRSF000296">
    <property type="entry name" value="SrpA"/>
    <property type="match status" value="1"/>
</dbReference>
<comment type="cofactor">
    <cofactor evidence="8">
        <name>heme</name>
        <dbReference type="ChEBI" id="CHEBI:30413"/>
    </cofactor>
</comment>
<dbReference type="Proteomes" id="UP000826462">
    <property type="component" value="Chromosome 2"/>
</dbReference>
<evidence type="ECO:0000256" key="8">
    <source>
        <dbReference type="PIRNR" id="PIRNR000296"/>
    </source>
</evidence>
<keyword evidence="12" id="KW-1185">Reference proteome</keyword>
<dbReference type="Gene3D" id="1.20.1280.120">
    <property type="match status" value="1"/>
</dbReference>
<comment type="similarity">
    <text evidence="2 8">Belongs to the catalase family.</text>
</comment>
<organism evidence="11 12">
    <name type="scientific">Paraburkholderia edwinii</name>
    <dbReference type="NCBI Taxonomy" id="2861782"/>
    <lineage>
        <taxon>Bacteria</taxon>
        <taxon>Pseudomonadati</taxon>
        <taxon>Pseudomonadota</taxon>
        <taxon>Betaproteobacteria</taxon>
        <taxon>Burkholderiales</taxon>
        <taxon>Burkholderiaceae</taxon>
        <taxon>Paraburkholderia</taxon>
    </lineage>
</organism>
<feature type="transmembrane region" description="Helical" evidence="9">
    <location>
        <begin position="25"/>
        <end position="51"/>
    </location>
</feature>
<name>A0ABX8UQE6_9BURK</name>
<reference evidence="11 12" key="1">
    <citation type="submission" date="2021-07" db="EMBL/GenBank/DDBJ databases">
        <title>Paraburkholderia edwinii protects Aspergillus sp. from phenazines by acting as a toxin sponge.</title>
        <authorList>
            <person name="Dahlstrom K.M."/>
            <person name="Newman D.K."/>
        </authorList>
    </citation>
    <scope>NUCLEOTIDE SEQUENCE [LARGE SCALE GENOMIC DNA]</scope>
    <source>
        <strain evidence="11 12">Pe01</strain>
    </source>
</reference>
<dbReference type="InterPro" id="IPR024168">
    <property type="entry name" value="Catalase_SrpA-type_pred"/>
</dbReference>
<accession>A0ABX8UQE6</accession>
<dbReference type="InterPro" id="IPR018028">
    <property type="entry name" value="Catalase"/>
</dbReference>
<evidence type="ECO:0000313" key="11">
    <source>
        <dbReference type="EMBL" id="QYD71226.1"/>
    </source>
</evidence>
<evidence type="ECO:0000256" key="9">
    <source>
        <dbReference type="SAM" id="Phobius"/>
    </source>
</evidence>
<proteinExistence type="inferred from homology"/>
<feature type="domain" description="Catalase core" evidence="10">
    <location>
        <begin position="56"/>
        <end position="368"/>
    </location>
</feature>
<evidence type="ECO:0000256" key="7">
    <source>
        <dbReference type="ARBA" id="ARBA00023004"/>
    </source>
</evidence>
<evidence type="ECO:0000256" key="2">
    <source>
        <dbReference type="ARBA" id="ARBA00005329"/>
    </source>
</evidence>
<protein>
    <recommendedName>
        <fullName evidence="8">Catalase-related peroxidase</fullName>
        <ecNumber evidence="8">1.11.1.-</ecNumber>
    </recommendedName>
</protein>
<dbReference type="CDD" id="cd08153">
    <property type="entry name" value="srpA_like"/>
    <property type="match status" value="1"/>
</dbReference>
<dbReference type="Pfam" id="PF00199">
    <property type="entry name" value="Catalase"/>
    <property type="match status" value="1"/>
</dbReference>
<keyword evidence="7 8" id="KW-0408">Iron</keyword>
<dbReference type="InterPro" id="IPR011614">
    <property type="entry name" value="Catalase_core"/>
</dbReference>
<dbReference type="EC" id="1.11.1.-" evidence="8"/>
<evidence type="ECO:0000256" key="5">
    <source>
        <dbReference type="ARBA" id="ARBA00022723"/>
    </source>
</evidence>
<keyword evidence="5 8" id="KW-0479">Metal-binding</keyword>
<dbReference type="PANTHER" id="PTHR11465:SF9">
    <property type="entry name" value="CATALASE"/>
    <property type="match status" value="1"/>
</dbReference>
<dbReference type="SMART" id="SM01060">
    <property type="entry name" value="Catalase"/>
    <property type="match status" value="1"/>
</dbReference>
<dbReference type="Gene3D" id="2.40.180.10">
    <property type="entry name" value="Catalase core domain"/>
    <property type="match status" value="1"/>
</dbReference>
<dbReference type="RefSeq" id="WP_219800657.1">
    <property type="nucleotide sequence ID" value="NZ_CP080096.1"/>
</dbReference>
<evidence type="ECO:0000256" key="1">
    <source>
        <dbReference type="ARBA" id="ARBA00002974"/>
    </source>
</evidence>
<dbReference type="SUPFAM" id="SSF56634">
    <property type="entry name" value="Heme-dependent catalase-like"/>
    <property type="match status" value="1"/>
</dbReference>
<keyword evidence="3 8" id="KW-0575">Peroxidase</keyword>
<comment type="function">
    <text evidence="8">Has an organic peroxide-dependent peroxidase activity.</text>
</comment>
<evidence type="ECO:0000256" key="6">
    <source>
        <dbReference type="ARBA" id="ARBA00023002"/>
    </source>
</evidence>
<evidence type="ECO:0000313" key="12">
    <source>
        <dbReference type="Proteomes" id="UP000826462"/>
    </source>
</evidence>
<dbReference type="GO" id="GO:0004601">
    <property type="term" value="F:peroxidase activity"/>
    <property type="evidence" value="ECO:0007669"/>
    <property type="project" value="UniProtKB-KW"/>
</dbReference>
<keyword evidence="9" id="KW-1133">Transmembrane helix</keyword>
<dbReference type="InterPro" id="IPR020835">
    <property type="entry name" value="Catalase_sf"/>
</dbReference>
<keyword evidence="4 8" id="KW-0349">Heme</keyword>
<keyword evidence="6 8" id="KW-0560">Oxidoreductase</keyword>
<keyword evidence="9" id="KW-0812">Transmembrane</keyword>
<evidence type="ECO:0000256" key="4">
    <source>
        <dbReference type="ARBA" id="ARBA00022617"/>
    </source>
</evidence>
<dbReference type="PROSITE" id="PS51402">
    <property type="entry name" value="CATALASE_3"/>
    <property type="match status" value="1"/>
</dbReference>
<evidence type="ECO:0000256" key="3">
    <source>
        <dbReference type="ARBA" id="ARBA00022559"/>
    </source>
</evidence>
<sequence>MAKTFDYLNKVLRASQAGWASPSLLLRYAIIVVAIGGISFAYAFSAGWVGWPVHRAPLSATRVVNAFESVTGPHPGFRRNHAKGICVTGRFESNGAGAALSRAHVFAPGVIPVVGRFSVPGTNPTVGDGESRLRSFALRLAVPDGEEWRMAMNSAPIFSVRTPDEFVAELAAHRVDKGTGKPDPARIAAFEEQHPEARAFRDWTRAHPASSGFDNAAYYSVSAFRFVKADGTSHYVRWSMVPEAAYQPVEAMQRRDPDFLAHRLVKTLGSGPLRWHLVLAVAQPGDAINDATRVWPQTSNRERIDAGTLVIDRAEAQIDGPCRNIDFDPLILPAGIEPSADPLLAARSATYMESFYRRMSEEVRYASKR</sequence>